<dbReference type="RefSeq" id="WP_154556683.1">
    <property type="nucleotide sequence ID" value="NZ_VUMR01000076.1"/>
</dbReference>
<protein>
    <submittedName>
        <fullName evidence="1">Uncharacterized protein</fullName>
    </submittedName>
</protein>
<evidence type="ECO:0000313" key="2">
    <source>
        <dbReference type="Proteomes" id="UP000434241"/>
    </source>
</evidence>
<dbReference type="EMBL" id="VUMR01000076">
    <property type="protein sequence ID" value="MSS57149.1"/>
    <property type="molecule type" value="Genomic_DNA"/>
</dbReference>
<dbReference type="AlphaFoldDB" id="A0A6N7VJ55"/>
<evidence type="ECO:0000313" key="1">
    <source>
        <dbReference type="EMBL" id="MSS57149.1"/>
    </source>
</evidence>
<dbReference type="Proteomes" id="UP000434241">
    <property type="component" value="Unassembled WGS sequence"/>
</dbReference>
<proteinExistence type="predicted"/>
<gene>
    <name evidence="1" type="ORF">FYJ55_09830</name>
</gene>
<organism evidence="1 2">
    <name type="scientific">Holdemanella porci</name>
    <dbReference type="NCBI Taxonomy" id="2652276"/>
    <lineage>
        <taxon>Bacteria</taxon>
        <taxon>Bacillati</taxon>
        <taxon>Bacillota</taxon>
        <taxon>Erysipelotrichia</taxon>
        <taxon>Erysipelotrichales</taxon>
        <taxon>Erysipelotrichaceae</taxon>
        <taxon>Holdemanella</taxon>
    </lineage>
</organism>
<reference evidence="1 2" key="1">
    <citation type="submission" date="2019-08" db="EMBL/GenBank/DDBJ databases">
        <title>In-depth cultivation of the pig gut microbiome towards novel bacterial diversity and tailored functional studies.</title>
        <authorList>
            <person name="Wylensek D."/>
            <person name="Hitch T.C.A."/>
            <person name="Clavel T."/>
        </authorList>
    </citation>
    <scope>NUCLEOTIDE SEQUENCE [LARGE SCALE GENOMIC DNA]</scope>
    <source>
        <strain evidence="1 2">LKV-472-APC-3</strain>
    </source>
</reference>
<accession>A0A6N7VJ55</accession>
<name>A0A6N7VJ55_9FIRM</name>
<dbReference type="GeneID" id="93159584"/>
<keyword evidence="2" id="KW-1185">Reference proteome</keyword>
<sequence>MIKTNRVKLNIHYNQIMQDYDIYKIGQDLNGMDKEQRKVVKNCIETLADSLSPALAVLYRYGGYFYAIFSKDSLSIEEIQSHIDGQGVFVEKLKDISSMYPSELCQLFFNMLPNMDCYKEYNNVSGRLYYINSHSFTKDMVTAYNISIDPFIKENNQECVLRLSVESFCRLSKVLEYNQNKENDIRKLPKYYIDEKNYIFHRALMPLKDDQCFVKKNPGSKKNRFIAKDLDIRNLQAFEDSKKGIFYNFFKDVEDNLKDYIQLIPVDLENGKSLKSYSKNVSKDYRIKAFNDLGINLIDRVNDTLSKKMIELMVLKLKDKGIENIGFDQDKQFNIILIHNAEYYQKNNMRDQHTNDFCTQHLTYENCIGKNNKMDINDNVLDKILTELAIKRDIANQSLSTYQWHWDEPVEYVTKETVYNVKRNCRETQYLVLNVFCDGRMNFHKVIDQKSEEFKKYDCIFDEEFYIKYHKIVRPEMLISTKKRKMMIFDTAIIAMPDLNELHNRLEKYSKDELILKDKLIYLLKSFGERNIKYKTQVEQIIENLDKESYQSQEIVRKPNKSDDSPLISLATSLGRDFVKYCRDYEGIVLNPCLKSDVVKNLQNINIIKDVDGLYYYVGKKKSMKYDLNTACHVRKMIMLEGDFDESFNDFMLEQLRVDFVRNEEYTVLPFIRKYINEFNKL</sequence>
<comment type="caution">
    <text evidence="1">The sequence shown here is derived from an EMBL/GenBank/DDBJ whole genome shotgun (WGS) entry which is preliminary data.</text>
</comment>